<organism evidence="6 7">
    <name type="scientific">Scylla paramamosain</name>
    <name type="common">Mud crab</name>
    <dbReference type="NCBI Taxonomy" id="85552"/>
    <lineage>
        <taxon>Eukaryota</taxon>
        <taxon>Metazoa</taxon>
        <taxon>Ecdysozoa</taxon>
        <taxon>Arthropoda</taxon>
        <taxon>Crustacea</taxon>
        <taxon>Multicrustacea</taxon>
        <taxon>Malacostraca</taxon>
        <taxon>Eumalacostraca</taxon>
        <taxon>Eucarida</taxon>
        <taxon>Decapoda</taxon>
        <taxon>Pleocyemata</taxon>
        <taxon>Brachyura</taxon>
        <taxon>Eubrachyura</taxon>
        <taxon>Portunoidea</taxon>
        <taxon>Portunidae</taxon>
        <taxon>Portuninae</taxon>
        <taxon>Scylla</taxon>
    </lineage>
</organism>
<keyword evidence="2" id="KW-0521">NADP</keyword>
<comment type="caution">
    <text evidence="6">The sequence shown here is derived from an EMBL/GenBank/DDBJ whole genome shotgun (WGS) entry which is preliminary data.</text>
</comment>
<evidence type="ECO:0000313" key="6">
    <source>
        <dbReference type="EMBL" id="KAK8388487.1"/>
    </source>
</evidence>
<dbReference type="PRINTS" id="PR00081">
    <property type="entry name" value="GDHRDH"/>
</dbReference>
<gene>
    <name evidence="6" type="ORF">O3P69_020467</name>
</gene>
<accession>A0AAW0TQ49</accession>
<comment type="similarity">
    <text evidence="5">Belongs to the short-chain dehydrogenases/reductases (SDR) family. 17-beta-HSD 3 subfamily.</text>
</comment>
<dbReference type="InterPro" id="IPR036291">
    <property type="entry name" value="NAD(P)-bd_dom_sf"/>
</dbReference>
<dbReference type="AlphaFoldDB" id="A0AAW0TQ49"/>
<dbReference type="Gene3D" id="3.40.50.720">
    <property type="entry name" value="NAD(P)-binding Rossmann-like Domain"/>
    <property type="match status" value="1"/>
</dbReference>
<keyword evidence="4" id="KW-0496">Mitochondrion</keyword>
<dbReference type="Proteomes" id="UP001487740">
    <property type="component" value="Unassembled WGS sequence"/>
</dbReference>
<comment type="subcellular location">
    <subcellularLocation>
        <location evidence="1">Mitochondrion</location>
    </subcellularLocation>
</comment>
<reference evidence="6 7" key="1">
    <citation type="submission" date="2023-03" db="EMBL/GenBank/DDBJ databases">
        <title>High-quality genome of Scylla paramamosain provides insights in environmental adaptation.</title>
        <authorList>
            <person name="Zhang L."/>
        </authorList>
    </citation>
    <scope>NUCLEOTIDE SEQUENCE [LARGE SCALE GENOMIC DNA]</scope>
    <source>
        <strain evidence="6">LZ_2023a</strain>
        <tissue evidence="6">Muscle</tissue>
    </source>
</reference>
<evidence type="ECO:0000313" key="7">
    <source>
        <dbReference type="Proteomes" id="UP001487740"/>
    </source>
</evidence>
<keyword evidence="7" id="KW-1185">Reference proteome</keyword>
<dbReference type="PANTHER" id="PTHR44889">
    <property type="entry name" value="INACTIVE HYDROXYSTEROID DEHYDROGENASE-LIKE PROTEIN 1"/>
    <property type="match status" value="1"/>
</dbReference>
<evidence type="ECO:0000256" key="1">
    <source>
        <dbReference type="ARBA" id="ARBA00004173"/>
    </source>
</evidence>
<dbReference type="PANTHER" id="PTHR44889:SF1">
    <property type="entry name" value="INACTIVE HYDROXYSTEROID DEHYDROGENASE-LIKE PROTEIN 1"/>
    <property type="match status" value="1"/>
</dbReference>
<evidence type="ECO:0000256" key="2">
    <source>
        <dbReference type="ARBA" id="ARBA00022857"/>
    </source>
</evidence>
<evidence type="ECO:0000256" key="5">
    <source>
        <dbReference type="ARBA" id="ARBA00038261"/>
    </source>
</evidence>
<dbReference type="PROSITE" id="PS00061">
    <property type="entry name" value="ADH_SHORT"/>
    <property type="match status" value="1"/>
</dbReference>
<dbReference type="SUPFAM" id="SSF51735">
    <property type="entry name" value="NAD(P)-binding Rossmann-fold domains"/>
    <property type="match status" value="1"/>
</dbReference>
<dbReference type="InterPro" id="IPR002347">
    <property type="entry name" value="SDR_fam"/>
</dbReference>
<evidence type="ECO:0000256" key="3">
    <source>
        <dbReference type="ARBA" id="ARBA00023002"/>
    </source>
</evidence>
<dbReference type="InterPro" id="IPR052149">
    <property type="entry name" value="17-beta-HSD3-like"/>
</dbReference>
<proteinExistence type="inferred from homology"/>
<dbReference type="Pfam" id="PF00106">
    <property type="entry name" value="adh_short"/>
    <property type="match status" value="1"/>
</dbReference>
<dbReference type="GO" id="GO:0016491">
    <property type="term" value="F:oxidoreductase activity"/>
    <property type="evidence" value="ECO:0007669"/>
    <property type="project" value="UniProtKB-KW"/>
</dbReference>
<evidence type="ECO:0000256" key="4">
    <source>
        <dbReference type="ARBA" id="ARBA00023128"/>
    </source>
</evidence>
<name>A0AAW0TQ49_SCYPA</name>
<dbReference type="InterPro" id="IPR020904">
    <property type="entry name" value="Sc_DH/Rdtase_CS"/>
</dbReference>
<evidence type="ECO:0008006" key="8">
    <source>
        <dbReference type="Google" id="ProtNLM"/>
    </source>
</evidence>
<sequence>MGRGYADVLAGKGMNVLLVSVTYADLEDFAHEIRNKYNVQVEVMDVSICIGELNCDYIRRRFAGKEIGILVNNITGMNSDTAIICGTAQPDLWRPLGVGVAYVPAITGLVLPAMMGQHKGAVVNVCSPTATLSLSRFHVYTAAKVFLTSYSEVLRHSLQSHGIVVQTVLPAEIPHKVTHYTGMSVLHGVFKFVTPHQSVFAAHALSTLGYAHITSGYWLYGVLAWVMECSPLWLAASFFITRLSV</sequence>
<dbReference type="EMBL" id="JARAKH010000028">
    <property type="protein sequence ID" value="KAK8388487.1"/>
    <property type="molecule type" value="Genomic_DNA"/>
</dbReference>
<dbReference type="GO" id="GO:0005739">
    <property type="term" value="C:mitochondrion"/>
    <property type="evidence" value="ECO:0007669"/>
    <property type="project" value="UniProtKB-SubCell"/>
</dbReference>
<protein>
    <recommendedName>
        <fullName evidence="8">Inactive hydroxysteroid dehydrogenase-like protein 1</fullName>
    </recommendedName>
</protein>
<keyword evidence="3" id="KW-0560">Oxidoreductase</keyword>